<keyword evidence="4 6" id="KW-0472">Membrane</keyword>
<reference evidence="8 9" key="1">
    <citation type="journal article" date="2016" name="Sci. Rep.">
        <title>The Dendrobium catenatum Lindl. genome sequence provides insights into polysaccharide synthase, floral development and adaptive evolution.</title>
        <authorList>
            <person name="Zhang G.Q."/>
            <person name="Xu Q."/>
            <person name="Bian C."/>
            <person name="Tsai W.C."/>
            <person name="Yeh C.M."/>
            <person name="Liu K.W."/>
            <person name="Yoshida K."/>
            <person name="Zhang L.S."/>
            <person name="Chang S.B."/>
            <person name="Chen F."/>
            <person name="Shi Y."/>
            <person name="Su Y.Y."/>
            <person name="Zhang Y.Q."/>
            <person name="Chen L.J."/>
            <person name="Yin Y."/>
            <person name="Lin M."/>
            <person name="Huang H."/>
            <person name="Deng H."/>
            <person name="Wang Z.W."/>
            <person name="Zhu S.L."/>
            <person name="Zhao X."/>
            <person name="Deng C."/>
            <person name="Niu S.C."/>
            <person name="Huang J."/>
            <person name="Wang M."/>
            <person name="Liu G.H."/>
            <person name="Yang H.J."/>
            <person name="Xiao X.J."/>
            <person name="Hsiao Y.Y."/>
            <person name="Wu W.L."/>
            <person name="Chen Y.Y."/>
            <person name="Mitsuda N."/>
            <person name="Ohme-Takagi M."/>
            <person name="Luo Y.B."/>
            <person name="Van de Peer Y."/>
            <person name="Liu Z.J."/>
        </authorList>
    </citation>
    <scope>NUCLEOTIDE SEQUENCE [LARGE SCALE GENOMIC DNA]</scope>
    <source>
        <tissue evidence="8">The whole plant</tissue>
    </source>
</reference>
<keyword evidence="2 6" id="KW-0812">Transmembrane</keyword>
<comment type="subcellular location">
    <subcellularLocation>
        <location evidence="1">Membrane</location>
        <topology evidence="1">Single-pass membrane protein</topology>
    </subcellularLocation>
</comment>
<evidence type="ECO:0000256" key="1">
    <source>
        <dbReference type="ARBA" id="ARBA00004167"/>
    </source>
</evidence>
<feature type="transmembrane region" description="Helical" evidence="6">
    <location>
        <begin position="48"/>
        <end position="70"/>
    </location>
</feature>
<evidence type="ECO:0000256" key="3">
    <source>
        <dbReference type="ARBA" id="ARBA00022989"/>
    </source>
</evidence>
<dbReference type="InterPro" id="IPR044839">
    <property type="entry name" value="NDR1-like"/>
</dbReference>
<organism evidence="8 9">
    <name type="scientific">Dendrobium catenatum</name>
    <dbReference type="NCBI Taxonomy" id="906689"/>
    <lineage>
        <taxon>Eukaryota</taxon>
        <taxon>Viridiplantae</taxon>
        <taxon>Streptophyta</taxon>
        <taxon>Embryophyta</taxon>
        <taxon>Tracheophyta</taxon>
        <taxon>Spermatophyta</taxon>
        <taxon>Magnoliopsida</taxon>
        <taxon>Liliopsida</taxon>
        <taxon>Asparagales</taxon>
        <taxon>Orchidaceae</taxon>
        <taxon>Epidendroideae</taxon>
        <taxon>Malaxideae</taxon>
        <taxon>Dendrobiinae</taxon>
        <taxon>Dendrobium</taxon>
    </lineage>
</organism>
<proteinExistence type="predicted"/>
<dbReference type="PANTHER" id="PTHR31234">
    <property type="entry name" value="LATE EMBRYOGENESIS ABUNDANT (LEA) HYDROXYPROLINE-RICH GLYCOPROTEIN FAMILY"/>
    <property type="match status" value="1"/>
</dbReference>
<dbReference type="GO" id="GO:0098542">
    <property type="term" value="P:defense response to other organism"/>
    <property type="evidence" value="ECO:0007669"/>
    <property type="project" value="InterPro"/>
</dbReference>
<evidence type="ECO:0000313" key="8">
    <source>
        <dbReference type="EMBL" id="PKU65796.1"/>
    </source>
</evidence>
<evidence type="ECO:0000313" key="9">
    <source>
        <dbReference type="Proteomes" id="UP000233837"/>
    </source>
</evidence>
<keyword evidence="3 6" id="KW-1133">Transmembrane helix</keyword>
<dbReference type="SUPFAM" id="SSF117070">
    <property type="entry name" value="LEA14-like"/>
    <property type="match status" value="1"/>
</dbReference>
<evidence type="ECO:0000256" key="4">
    <source>
        <dbReference type="ARBA" id="ARBA00023136"/>
    </source>
</evidence>
<keyword evidence="9" id="KW-1185">Reference proteome</keyword>
<reference evidence="8 9" key="2">
    <citation type="journal article" date="2017" name="Nature">
        <title>The Apostasia genome and the evolution of orchids.</title>
        <authorList>
            <person name="Zhang G.Q."/>
            <person name="Liu K.W."/>
            <person name="Li Z."/>
            <person name="Lohaus R."/>
            <person name="Hsiao Y.Y."/>
            <person name="Niu S.C."/>
            <person name="Wang J.Y."/>
            <person name="Lin Y.C."/>
            <person name="Xu Q."/>
            <person name="Chen L.J."/>
            <person name="Yoshida K."/>
            <person name="Fujiwara S."/>
            <person name="Wang Z.W."/>
            <person name="Zhang Y.Q."/>
            <person name="Mitsuda N."/>
            <person name="Wang M."/>
            <person name="Liu G.H."/>
            <person name="Pecoraro L."/>
            <person name="Huang H.X."/>
            <person name="Xiao X.J."/>
            <person name="Lin M."/>
            <person name="Wu X.Y."/>
            <person name="Wu W.L."/>
            <person name="Chen Y.Y."/>
            <person name="Chang S.B."/>
            <person name="Sakamoto S."/>
            <person name="Ohme-Takagi M."/>
            <person name="Yagi M."/>
            <person name="Zeng S.J."/>
            <person name="Shen C.Y."/>
            <person name="Yeh C.M."/>
            <person name="Luo Y.B."/>
            <person name="Tsai W.C."/>
            <person name="Van de Peer Y."/>
            <person name="Liu Z.J."/>
        </authorList>
    </citation>
    <scope>NUCLEOTIDE SEQUENCE [LARGE SCALE GENOMIC DNA]</scope>
    <source>
        <tissue evidence="8">The whole plant</tissue>
    </source>
</reference>
<dbReference type="InterPro" id="IPR004864">
    <property type="entry name" value="LEA_2"/>
</dbReference>
<dbReference type="Proteomes" id="UP000233837">
    <property type="component" value="Unassembled WGS sequence"/>
</dbReference>
<dbReference type="GO" id="GO:0005886">
    <property type="term" value="C:plasma membrane"/>
    <property type="evidence" value="ECO:0007669"/>
    <property type="project" value="TreeGrafter"/>
</dbReference>
<accession>A0A2I0VQW0</accession>
<protein>
    <recommendedName>
        <fullName evidence="7">Late embryogenesis abundant protein LEA-2 subgroup domain-containing protein</fullName>
    </recommendedName>
</protein>
<evidence type="ECO:0000256" key="6">
    <source>
        <dbReference type="SAM" id="Phobius"/>
    </source>
</evidence>
<evidence type="ECO:0000256" key="5">
    <source>
        <dbReference type="SAM" id="MobiDB-lite"/>
    </source>
</evidence>
<evidence type="ECO:0000259" key="7">
    <source>
        <dbReference type="Pfam" id="PF03168"/>
    </source>
</evidence>
<evidence type="ECO:0000256" key="2">
    <source>
        <dbReference type="ARBA" id="ARBA00022692"/>
    </source>
</evidence>
<name>A0A2I0VQW0_9ASPA</name>
<gene>
    <name evidence="8" type="ORF">MA16_Dca009125</name>
</gene>
<dbReference type="Pfam" id="PF03168">
    <property type="entry name" value="LEA_2"/>
    <property type="match status" value="1"/>
</dbReference>
<dbReference type="EMBL" id="KZ503304">
    <property type="protein sequence ID" value="PKU65796.1"/>
    <property type="molecule type" value="Genomic_DNA"/>
</dbReference>
<dbReference type="OrthoDB" id="777167at2759"/>
<sequence>MADKVYHPAKPNPPPPFSASKGQPFNRPIYRPQPPPPSSKLRGCFCSVILAVLSLILLAAIAGGIFYAIYRPHSPTFSISSLRLSALNTTSSTHLTSLLDITVTARNPNRRIAYHYDQISVSISSNGVGIGEGSFPGFVHSAKNTTVMSSSASTAPDLKQATVPLELYMETKAVIKVGSLKTKKVDMKISCDGIEIAAPKGKKSPPASTLDTSCKVKLRMKVWKWTI</sequence>
<dbReference type="PANTHER" id="PTHR31234:SF2">
    <property type="entry name" value="OS05G0199100 PROTEIN"/>
    <property type="match status" value="1"/>
</dbReference>
<feature type="domain" description="Late embryogenesis abundant protein LEA-2 subgroup" evidence="7">
    <location>
        <begin position="102"/>
        <end position="191"/>
    </location>
</feature>
<feature type="region of interest" description="Disordered" evidence="5">
    <location>
        <begin position="1"/>
        <end position="33"/>
    </location>
</feature>
<dbReference type="AlphaFoldDB" id="A0A2I0VQW0"/>
<dbReference type="Gene3D" id="2.60.40.1820">
    <property type="match status" value="1"/>
</dbReference>